<accession>A0A2A2ZAW7</accession>
<gene>
    <name evidence="3" type="ORF">CKJ66_27750</name>
</gene>
<dbReference type="RefSeq" id="WP_095795327.1">
    <property type="nucleotide sequence ID" value="NZ_NSFD01000059.1"/>
</dbReference>
<evidence type="ECO:0000313" key="3">
    <source>
        <dbReference type="EMBL" id="PBA23616.1"/>
    </source>
</evidence>
<feature type="region of interest" description="Disordered" evidence="1">
    <location>
        <begin position="59"/>
        <end position="85"/>
    </location>
</feature>
<name>A0A2A2ZAW7_MYCAV</name>
<keyword evidence="2" id="KW-0812">Transmembrane</keyword>
<organism evidence="3 4">
    <name type="scientific">Mycobacterium avium</name>
    <dbReference type="NCBI Taxonomy" id="1764"/>
    <lineage>
        <taxon>Bacteria</taxon>
        <taxon>Bacillati</taxon>
        <taxon>Actinomycetota</taxon>
        <taxon>Actinomycetes</taxon>
        <taxon>Mycobacteriales</taxon>
        <taxon>Mycobacteriaceae</taxon>
        <taxon>Mycobacterium</taxon>
        <taxon>Mycobacterium avium complex (MAC)</taxon>
    </lineage>
</organism>
<keyword evidence="2" id="KW-1133">Transmembrane helix</keyword>
<keyword evidence="2" id="KW-0472">Membrane</keyword>
<proteinExistence type="predicted"/>
<evidence type="ECO:0000313" key="4">
    <source>
        <dbReference type="Proteomes" id="UP000217768"/>
    </source>
</evidence>
<evidence type="ECO:0000256" key="2">
    <source>
        <dbReference type="SAM" id="Phobius"/>
    </source>
</evidence>
<feature type="transmembrane region" description="Helical" evidence="2">
    <location>
        <begin position="28"/>
        <end position="52"/>
    </location>
</feature>
<dbReference type="Proteomes" id="UP000217768">
    <property type="component" value="Unassembled WGS sequence"/>
</dbReference>
<feature type="compositionally biased region" description="Low complexity" evidence="1">
    <location>
        <begin position="63"/>
        <end position="75"/>
    </location>
</feature>
<protein>
    <submittedName>
        <fullName evidence="3">Uncharacterized protein</fullName>
    </submittedName>
</protein>
<dbReference type="EMBL" id="NSFD01000059">
    <property type="protein sequence ID" value="PBA23616.1"/>
    <property type="molecule type" value="Genomic_DNA"/>
</dbReference>
<reference evidence="3 4" key="1">
    <citation type="submission" date="2017-08" db="EMBL/GenBank/DDBJ databases">
        <title>Phylogenetic analysis of Mycobacterium avium complex whole genomes.</title>
        <authorList>
            <person name="Caverly L.J."/>
            <person name="Spilker T."/>
            <person name="Lipuma J."/>
        </authorList>
    </citation>
    <scope>NUCLEOTIDE SEQUENCE [LARGE SCALE GENOMIC DNA]</scope>
    <source>
        <strain evidence="3 4">FLAC0165</strain>
    </source>
</reference>
<evidence type="ECO:0000256" key="1">
    <source>
        <dbReference type="SAM" id="MobiDB-lite"/>
    </source>
</evidence>
<comment type="caution">
    <text evidence="3">The sequence shown here is derived from an EMBL/GenBank/DDBJ whole genome shotgun (WGS) entry which is preliminary data.</text>
</comment>
<dbReference type="AlphaFoldDB" id="A0A2A2ZAW7"/>
<sequence>MSIAPPPAYPTWPPQQYPPYPAPTKRRLWPAAAAAAGAGALVAGVITTAITLSVTSPATPHNAAPTAETVTVTAAPPAPPAPLPAAQADAQTCHAWGTTDTMFTAAAVAQSVIPQGMTITSPEVQTNPTWKAGVMRASEIYGQAANSLESQIAPGTSSMLAGVAQTTVGSLRTLSESFKAFDPANGGAVSMYQANQKAMDWLCR</sequence>